<evidence type="ECO:0000313" key="2">
    <source>
        <dbReference type="Proteomes" id="UP000302163"/>
    </source>
</evidence>
<dbReference type="InterPro" id="IPR036687">
    <property type="entry name" value="DinI-like_sf"/>
</dbReference>
<name>A0A4P8YJL5_9ENTR</name>
<evidence type="ECO:0000313" key="1">
    <source>
        <dbReference type="EMBL" id="QCT20935.1"/>
    </source>
</evidence>
<dbReference type="PANTHER" id="PTHR36572:SF2">
    <property type="entry name" value="DNA DAMAGE-INDUCIBLE PROTEIN I"/>
    <property type="match status" value="1"/>
</dbReference>
<dbReference type="KEGG" id="izh:FEM41_15435"/>
<dbReference type="RefSeq" id="WP_138097015.1">
    <property type="nucleotide sequence ID" value="NZ_CP040428.1"/>
</dbReference>
<dbReference type="Gene3D" id="3.30.910.10">
    <property type="entry name" value="DinI-like"/>
    <property type="match status" value="1"/>
</dbReference>
<dbReference type="EMBL" id="CP040428">
    <property type="protein sequence ID" value="QCT20935.1"/>
    <property type="molecule type" value="Genomic_DNA"/>
</dbReference>
<protein>
    <submittedName>
        <fullName evidence="1">DNA damage-inducible protein I</fullName>
    </submittedName>
</protein>
<dbReference type="AlphaFoldDB" id="A0A4P8YJL5"/>
<accession>A0A4P8YJL5</accession>
<reference evidence="1 2" key="1">
    <citation type="submission" date="2019-05" db="EMBL/GenBank/DDBJ databases">
        <title>Complete genome sequence of Izhakiella calystegiae KSNA2, an endophyte isolated from beach morning glory (Calystegia soldanella).</title>
        <authorList>
            <person name="Jiang L."/>
            <person name="Jeong J.C."/>
            <person name="Kim C.Y."/>
            <person name="Kim D.H."/>
            <person name="Kim S.W."/>
            <person name="Lee j."/>
        </authorList>
    </citation>
    <scope>NUCLEOTIDE SEQUENCE [LARGE SCALE GENOMIC DNA]</scope>
    <source>
        <strain evidence="1 2">KSNA2</strain>
    </source>
</reference>
<proteinExistence type="predicted"/>
<dbReference type="PANTHER" id="PTHR36572">
    <property type="entry name" value="DNA DAMAGE-INDUCIBLE PROTEIN I-RELATED"/>
    <property type="match status" value="1"/>
</dbReference>
<dbReference type="OrthoDB" id="6590090at2"/>
<keyword evidence="2" id="KW-1185">Reference proteome</keyword>
<gene>
    <name evidence="1" type="primary">dinI</name>
    <name evidence="1" type="ORF">FEM41_15435</name>
</gene>
<sequence>MRIEVTIARTTVLPPGALDALSGEFSRRIENAFPESPGQILVRYAASNNLSVIGGSSDDKERIRDILQETWESADDWFYSA</sequence>
<dbReference type="NCBIfam" id="NF007893">
    <property type="entry name" value="PRK10597.1"/>
    <property type="match status" value="1"/>
</dbReference>
<dbReference type="Pfam" id="PF06183">
    <property type="entry name" value="DinI"/>
    <property type="match status" value="1"/>
</dbReference>
<organism evidence="1 2">
    <name type="scientific">Jejubacter calystegiae</name>
    <dbReference type="NCBI Taxonomy" id="2579935"/>
    <lineage>
        <taxon>Bacteria</taxon>
        <taxon>Pseudomonadati</taxon>
        <taxon>Pseudomonadota</taxon>
        <taxon>Gammaproteobacteria</taxon>
        <taxon>Enterobacterales</taxon>
        <taxon>Enterobacteriaceae</taxon>
        <taxon>Jejubacter</taxon>
    </lineage>
</organism>
<dbReference type="SUPFAM" id="SSF54857">
    <property type="entry name" value="DNA damage-inducible protein DinI"/>
    <property type="match status" value="1"/>
</dbReference>
<dbReference type="InterPro" id="IPR010391">
    <property type="entry name" value="DNA_damage-inducible_DinI-like"/>
</dbReference>
<dbReference type="Proteomes" id="UP000302163">
    <property type="component" value="Chromosome"/>
</dbReference>
<dbReference type="GO" id="GO:0009432">
    <property type="term" value="P:SOS response"/>
    <property type="evidence" value="ECO:0007669"/>
    <property type="project" value="TreeGrafter"/>
</dbReference>